<dbReference type="Pfam" id="PF13686">
    <property type="entry name" value="DrsE_2"/>
    <property type="match status" value="1"/>
</dbReference>
<feature type="non-terminal residue" evidence="1">
    <location>
        <position position="31"/>
    </location>
</feature>
<reference evidence="1" key="2">
    <citation type="journal article" date="2014" name="ISME J.">
        <title>Microbial stratification in low pH oxic and suboxic macroscopic growths along an acid mine drainage.</title>
        <authorList>
            <person name="Mendez-Garcia C."/>
            <person name="Mesa V."/>
            <person name="Sprenger R.R."/>
            <person name="Richter M."/>
            <person name="Diez M.S."/>
            <person name="Solano J."/>
            <person name="Bargiela R."/>
            <person name="Golyshina O.V."/>
            <person name="Manteca A."/>
            <person name="Ramos J.L."/>
            <person name="Gallego J.R."/>
            <person name="Llorente I."/>
            <person name="Martins Dos Santos V.A."/>
            <person name="Jensen O.N."/>
            <person name="Pelaez A.I."/>
            <person name="Sanchez J."/>
            <person name="Ferrer M."/>
        </authorList>
    </citation>
    <scope>NUCLEOTIDE SEQUENCE</scope>
</reference>
<dbReference type="InterPro" id="IPR027396">
    <property type="entry name" value="DsrEFH-like"/>
</dbReference>
<organism evidence="1">
    <name type="scientific">mine drainage metagenome</name>
    <dbReference type="NCBI Taxonomy" id="410659"/>
    <lineage>
        <taxon>unclassified sequences</taxon>
        <taxon>metagenomes</taxon>
        <taxon>ecological metagenomes</taxon>
    </lineage>
</organism>
<protein>
    <recommendedName>
        <fullName evidence="2">Peroxiredoxin family protein</fullName>
    </recommendedName>
</protein>
<dbReference type="AlphaFoldDB" id="T1AJ12"/>
<accession>T1AJ12</accession>
<reference evidence="1" key="1">
    <citation type="submission" date="2013-08" db="EMBL/GenBank/DDBJ databases">
        <authorList>
            <person name="Mendez C."/>
            <person name="Richter M."/>
            <person name="Ferrer M."/>
            <person name="Sanchez J."/>
        </authorList>
    </citation>
    <scope>NUCLEOTIDE SEQUENCE</scope>
</reference>
<evidence type="ECO:0000313" key="1">
    <source>
        <dbReference type="EMBL" id="EQD41995.1"/>
    </source>
</evidence>
<dbReference type="InterPro" id="IPR032836">
    <property type="entry name" value="DsrE2-like"/>
</dbReference>
<dbReference type="Gene3D" id="3.40.1260.10">
    <property type="entry name" value="DsrEFH-like"/>
    <property type="match status" value="1"/>
</dbReference>
<comment type="caution">
    <text evidence="1">The sequence shown here is derived from an EMBL/GenBank/DDBJ whole genome shotgun (WGS) entry which is preliminary data.</text>
</comment>
<sequence>MSIIVTKGSLDWAYPPFILATTAAAMGLDVT</sequence>
<name>T1AJ12_9ZZZZ</name>
<proteinExistence type="predicted"/>
<evidence type="ECO:0008006" key="2">
    <source>
        <dbReference type="Google" id="ProtNLM"/>
    </source>
</evidence>
<gene>
    <name evidence="1" type="ORF">B1B_14261</name>
</gene>
<dbReference type="EMBL" id="AUZY01009437">
    <property type="protein sequence ID" value="EQD41995.1"/>
    <property type="molecule type" value="Genomic_DNA"/>
</dbReference>